<dbReference type="InterPro" id="IPR046341">
    <property type="entry name" value="SET_dom_sf"/>
</dbReference>
<name>A0ABQ9HGQ2_9NEOP</name>
<evidence type="ECO:0000313" key="1">
    <source>
        <dbReference type="EMBL" id="KAJ8883512.1"/>
    </source>
</evidence>
<keyword evidence="2" id="KW-1185">Reference proteome</keyword>
<protein>
    <recommendedName>
        <fullName evidence="3">Tesmin/TSO1-like CXC domain-containing protein</fullName>
    </recommendedName>
</protein>
<comment type="caution">
    <text evidence="1">The sequence shown here is derived from an EMBL/GenBank/DDBJ whole genome shotgun (WGS) entry which is preliminary data.</text>
</comment>
<gene>
    <name evidence="1" type="ORF">PR048_015356</name>
</gene>
<dbReference type="SUPFAM" id="SSF82199">
    <property type="entry name" value="SET domain"/>
    <property type="match status" value="1"/>
</dbReference>
<dbReference type="Proteomes" id="UP001159363">
    <property type="component" value="Chromosome 4"/>
</dbReference>
<evidence type="ECO:0000313" key="2">
    <source>
        <dbReference type="Proteomes" id="UP001159363"/>
    </source>
</evidence>
<evidence type="ECO:0008006" key="3">
    <source>
        <dbReference type="Google" id="ProtNLM"/>
    </source>
</evidence>
<organism evidence="1 2">
    <name type="scientific">Dryococelus australis</name>
    <dbReference type="NCBI Taxonomy" id="614101"/>
    <lineage>
        <taxon>Eukaryota</taxon>
        <taxon>Metazoa</taxon>
        <taxon>Ecdysozoa</taxon>
        <taxon>Arthropoda</taxon>
        <taxon>Hexapoda</taxon>
        <taxon>Insecta</taxon>
        <taxon>Pterygota</taxon>
        <taxon>Neoptera</taxon>
        <taxon>Polyneoptera</taxon>
        <taxon>Phasmatodea</taxon>
        <taxon>Verophasmatodea</taxon>
        <taxon>Anareolatae</taxon>
        <taxon>Phasmatidae</taxon>
        <taxon>Eurycanthinae</taxon>
        <taxon>Dryococelus</taxon>
    </lineage>
</organism>
<reference evidence="1 2" key="1">
    <citation type="submission" date="2023-02" db="EMBL/GenBank/DDBJ databases">
        <title>LHISI_Scaffold_Assembly.</title>
        <authorList>
            <person name="Stuart O.P."/>
            <person name="Cleave R."/>
            <person name="Magrath M.J.L."/>
            <person name="Mikheyev A.S."/>
        </authorList>
    </citation>
    <scope>NUCLEOTIDE SEQUENCE [LARGE SCALE GENOMIC DNA]</scope>
    <source>
        <strain evidence="1">Daus_M_001</strain>
        <tissue evidence="1">Leg muscle</tissue>
    </source>
</reference>
<dbReference type="EMBL" id="JARBHB010000005">
    <property type="protein sequence ID" value="KAJ8883512.1"/>
    <property type="molecule type" value="Genomic_DNA"/>
</dbReference>
<sequence>MPQTKGAVKQYSFRVYLQTQQWLDNDFLNPARWGLVRDDGGVLNPIKRIDPIAPDSILIQIFCNCASGCSGRCGCRKAGIHCSSICGCNGACMNSTQIQKEGMEEDEDFIDFEDMTEL</sequence>
<proteinExistence type="predicted"/>
<accession>A0ABQ9HGQ2</accession>